<proteinExistence type="predicted"/>
<name>A0A3L6L205_9TRYP</name>
<dbReference type="AlphaFoldDB" id="A0A3L6L205"/>
<evidence type="ECO:0000313" key="2">
    <source>
        <dbReference type="Proteomes" id="UP000266743"/>
    </source>
</evidence>
<gene>
    <name evidence="1" type="ORF">DPX39_090083700</name>
</gene>
<dbReference type="Proteomes" id="UP000266743">
    <property type="component" value="Chromosome 9"/>
</dbReference>
<reference evidence="1 2" key="1">
    <citation type="submission" date="2018-09" db="EMBL/GenBank/DDBJ databases">
        <title>whole genome sequence of T. equiperdum IVM-t1 strain.</title>
        <authorList>
            <person name="Suganuma K."/>
        </authorList>
    </citation>
    <scope>NUCLEOTIDE SEQUENCE [LARGE SCALE GENOMIC DNA]</scope>
    <source>
        <strain evidence="1 2">IVM-t1</strain>
    </source>
</reference>
<organism evidence="1 2">
    <name type="scientific">Trypanosoma brucei equiperdum</name>
    <dbReference type="NCBI Taxonomy" id="630700"/>
    <lineage>
        <taxon>Eukaryota</taxon>
        <taxon>Discoba</taxon>
        <taxon>Euglenozoa</taxon>
        <taxon>Kinetoplastea</taxon>
        <taxon>Metakinetoplastina</taxon>
        <taxon>Trypanosomatida</taxon>
        <taxon>Trypanosomatidae</taxon>
        <taxon>Trypanosoma</taxon>
    </lineage>
</organism>
<sequence length="339" mass="36789">MHCRLLATNIPLHITAEEFYDYVRAHSSGDAVVNALLITRPGDNGAAAPGIRKGPAKRKRAAENPFVSSGAALIDYETKAAADAARRVDFLVGDTVVMLNVVGSVAVSGQRECEKEGRKAYEQLRCGIRDDNFDSAGGRKRPPPNVEAAVHEMEVRLVGIPTHLYGNFLGGIGEIVRKEGPRGEEEVGGSDPSVARFGSAVVLRSVADLFFDVALAIRHLTMGEMLSLRRVCDDEALITVPRAVGIRLLELASEGHGLRVTVAVGEEEQNGWKVTEQSQCVSYYLSVHKPRAQVMVDGENLQLVKKHEVLRSMASMMEHTNAKVAGFVDPFGNVLIPRQ</sequence>
<accession>A0A3L6L205</accession>
<protein>
    <submittedName>
        <fullName evidence="1">Uncharacterized protein</fullName>
    </submittedName>
</protein>
<comment type="caution">
    <text evidence="1">The sequence shown here is derived from an EMBL/GenBank/DDBJ whole genome shotgun (WGS) entry which is preliminary data.</text>
</comment>
<dbReference type="EMBL" id="QSBY01000009">
    <property type="protein sequence ID" value="RHW70255.1"/>
    <property type="molecule type" value="Genomic_DNA"/>
</dbReference>
<evidence type="ECO:0000313" key="1">
    <source>
        <dbReference type="EMBL" id="RHW70255.1"/>
    </source>
</evidence>